<proteinExistence type="predicted"/>
<dbReference type="InterPro" id="IPR032584">
    <property type="entry name" value="DUF4913"/>
</dbReference>
<protein>
    <recommendedName>
        <fullName evidence="4">DUF4913 domain-containing protein</fullName>
    </recommendedName>
</protein>
<gene>
    <name evidence="2" type="ORF">GCM10009863_21380</name>
</gene>
<organism evidence="2 3">
    <name type="scientific">Streptomyces axinellae</name>
    <dbReference type="NCBI Taxonomy" id="552788"/>
    <lineage>
        <taxon>Bacteria</taxon>
        <taxon>Bacillati</taxon>
        <taxon>Actinomycetota</taxon>
        <taxon>Actinomycetes</taxon>
        <taxon>Kitasatosporales</taxon>
        <taxon>Streptomycetaceae</taxon>
        <taxon>Streptomyces</taxon>
    </lineage>
</organism>
<sequence length="186" mass="19544">MTVNSENYAAEQPPPSSPQEAPGGPGGQPAPDQGGQGAPGGQQSEQGQQAGQGGEPAPPGPPEFILYLDGIEYQQTLHQLISWTHQVLLPVYGREVTSSAPWCPRWWEHLEAVAQLHGLWLAWAELTSPAAGMAGPASWHRDFLAPVMGALRDPMGPFAGCKLGGHRPKDIPPVDTAALFGPPPAG</sequence>
<comment type="caution">
    <text evidence="2">The sequence shown here is derived from an EMBL/GenBank/DDBJ whole genome shotgun (WGS) entry which is preliminary data.</text>
</comment>
<feature type="region of interest" description="Disordered" evidence="1">
    <location>
        <begin position="1"/>
        <end position="64"/>
    </location>
</feature>
<evidence type="ECO:0008006" key="4">
    <source>
        <dbReference type="Google" id="ProtNLM"/>
    </source>
</evidence>
<dbReference type="Proteomes" id="UP001501447">
    <property type="component" value="Unassembled WGS sequence"/>
</dbReference>
<evidence type="ECO:0000256" key="1">
    <source>
        <dbReference type="SAM" id="MobiDB-lite"/>
    </source>
</evidence>
<reference evidence="2 3" key="1">
    <citation type="journal article" date="2019" name="Int. J. Syst. Evol. Microbiol.">
        <title>The Global Catalogue of Microorganisms (GCM) 10K type strain sequencing project: providing services to taxonomists for standard genome sequencing and annotation.</title>
        <authorList>
            <consortium name="The Broad Institute Genomics Platform"/>
            <consortium name="The Broad Institute Genome Sequencing Center for Infectious Disease"/>
            <person name="Wu L."/>
            <person name="Ma J."/>
        </authorList>
    </citation>
    <scope>NUCLEOTIDE SEQUENCE [LARGE SCALE GENOMIC DNA]</scope>
    <source>
        <strain evidence="2 3">JCM 16373</strain>
    </source>
</reference>
<name>A0ABN3PY88_9ACTN</name>
<accession>A0ABN3PY88</accession>
<dbReference type="EMBL" id="BAAARJ010000006">
    <property type="protein sequence ID" value="GAA2607696.1"/>
    <property type="molecule type" value="Genomic_DNA"/>
</dbReference>
<keyword evidence="3" id="KW-1185">Reference proteome</keyword>
<dbReference type="Pfam" id="PF16259">
    <property type="entry name" value="DUF4913"/>
    <property type="match status" value="1"/>
</dbReference>
<evidence type="ECO:0000313" key="3">
    <source>
        <dbReference type="Proteomes" id="UP001501447"/>
    </source>
</evidence>
<evidence type="ECO:0000313" key="2">
    <source>
        <dbReference type="EMBL" id="GAA2607696.1"/>
    </source>
</evidence>